<dbReference type="GO" id="GO:0045454">
    <property type="term" value="P:cell redox homeostasis"/>
    <property type="evidence" value="ECO:0007669"/>
    <property type="project" value="TreeGrafter"/>
</dbReference>
<name>A0A6N8FD22_9GAMM</name>
<keyword evidence="9" id="KW-1185">Reference proteome</keyword>
<dbReference type="RefSeq" id="WP_155696107.1">
    <property type="nucleotide sequence ID" value="NZ_WOCD01000005.1"/>
</dbReference>
<dbReference type="SUPFAM" id="SSF48452">
    <property type="entry name" value="TPR-like"/>
    <property type="match status" value="1"/>
</dbReference>
<dbReference type="Gene3D" id="3.40.30.10">
    <property type="entry name" value="Glutaredoxin"/>
    <property type="match status" value="1"/>
</dbReference>
<dbReference type="Pfam" id="PF14559">
    <property type="entry name" value="TPR_19"/>
    <property type="match status" value="1"/>
</dbReference>
<feature type="domain" description="Thioredoxin" evidence="7">
    <location>
        <begin position="1"/>
        <end position="111"/>
    </location>
</feature>
<dbReference type="SUPFAM" id="SSF52833">
    <property type="entry name" value="Thioredoxin-like"/>
    <property type="match status" value="1"/>
</dbReference>
<evidence type="ECO:0000256" key="4">
    <source>
        <dbReference type="ARBA" id="ARBA00023157"/>
    </source>
</evidence>
<gene>
    <name evidence="8" type="primary">trxA</name>
    <name evidence="8" type="ORF">GNP35_10655</name>
</gene>
<dbReference type="PROSITE" id="PS00194">
    <property type="entry name" value="THIOREDOXIN_1"/>
    <property type="match status" value="1"/>
</dbReference>
<dbReference type="Pfam" id="PF00085">
    <property type="entry name" value="Thioredoxin"/>
    <property type="match status" value="1"/>
</dbReference>
<comment type="similarity">
    <text evidence="1">Belongs to the thioredoxin family.</text>
</comment>
<dbReference type="GO" id="GO:0006950">
    <property type="term" value="P:response to stress"/>
    <property type="evidence" value="ECO:0007669"/>
    <property type="project" value="UniProtKB-ARBA"/>
</dbReference>
<dbReference type="FunFam" id="3.40.30.10:FF:000001">
    <property type="entry name" value="Thioredoxin"/>
    <property type="match status" value="1"/>
</dbReference>
<dbReference type="EMBL" id="WOCD01000005">
    <property type="protein sequence ID" value="MUH72900.1"/>
    <property type="molecule type" value="Genomic_DNA"/>
</dbReference>
<dbReference type="InterPro" id="IPR017937">
    <property type="entry name" value="Thioredoxin_CS"/>
</dbReference>
<protein>
    <recommendedName>
        <fullName evidence="6">Thioredoxin</fullName>
    </recommendedName>
</protein>
<dbReference type="PRINTS" id="PR00421">
    <property type="entry name" value="THIOREDOXIN"/>
</dbReference>
<organism evidence="8 9">
    <name type="scientific">Psychrosphaera haliotis</name>
    <dbReference type="NCBI Taxonomy" id="555083"/>
    <lineage>
        <taxon>Bacteria</taxon>
        <taxon>Pseudomonadati</taxon>
        <taxon>Pseudomonadota</taxon>
        <taxon>Gammaproteobacteria</taxon>
        <taxon>Alteromonadales</taxon>
        <taxon>Pseudoalteromonadaceae</taxon>
        <taxon>Psychrosphaera</taxon>
    </lineage>
</organism>
<keyword evidence="2" id="KW-0813">Transport</keyword>
<dbReference type="InterPro" id="IPR005746">
    <property type="entry name" value="Thioredoxin"/>
</dbReference>
<evidence type="ECO:0000259" key="7">
    <source>
        <dbReference type="PROSITE" id="PS51352"/>
    </source>
</evidence>
<evidence type="ECO:0000256" key="3">
    <source>
        <dbReference type="ARBA" id="ARBA00022982"/>
    </source>
</evidence>
<keyword evidence="5" id="KW-0676">Redox-active center</keyword>
<dbReference type="Gene3D" id="1.25.40.10">
    <property type="entry name" value="Tetratricopeptide repeat domain"/>
    <property type="match status" value="2"/>
</dbReference>
<accession>A0A6N8FD22</accession>
<comment type="caution">
    <text evidence="8">The sequence shown here is derived from an EMBL/GenBank/DDBJ whole genome shotgun (WGS) entry which is preliminary data.</text>
</comment>
<dbReference type="InterPro" id="IPR036249">
    <property type="entry name" value="Thioredoxin-like_sf"/>
</dbReference>
<evidence type="ECO:0000256" key="6">
    <source>
        <dbReference type="NCBIfam" id="TIGR01068"/>
    </source>
</evidence>
<dbReference type="OrthoDB" id="9790390at2"/>
<dbReference type="CDD" id="cd02956">
    <property type="entry name" value="ybbN"/>
    <property type="match status" value="1"/>
</dbReference>
<evidence type="ECO:0000256" key="5">
    <source>
        <dbReference type="ARBA" id="ARBA00023284"/>
    </source>
</evidence>
<dbReference type="SMART" id="SM00028">
    <property type="entry name" value="TPR"/>
    <property type="match status" value="3"/>
</dbReference>
<dbReference type="InterPro" id="IPR011990">
    <property type="entry name" value="TPR-like_helical_dom_sf"/>
</dbReference>
<dbReference type="InterPro" id="IPR013766">
    <property type="entry name" value="Thioredoxin_domain"/>
</dbReference>
<evidence type="ECO:0000256" key="1">
    <source>
        <dbReference type="ARBA" id="ARBA00008987"/>
    </source>
</evidence>
<dbReference type="InterPro" id="IPR019734">
    <property type="entry name" value="TPR_rpt"/>
</dbReference>
<reference evidence="8 9" key="1">
    <citation type="submission" date="2019-11" db="EMBL/GenBank/DDBJ databases">
        <title>P. haliotis isolates from Z. marina roots.</title>
        <authorList>
            <person name="Cohen M."/>
            <person name="Jospin G."/>
            <person name="Eisen J.A."/>
            <person name="Coil D.A."/>
        </authorList>
    </citation>
    <scope>NUCLEOTIDE SEQUENCE [LARGE SCALE GENOMIC DNA]</scope>
    <source>
        <strain evidence="8 9">UCD-MCMsp1aY</strain>
    </source>
</reference>
<dbReference type="NCBIfam" id="TIGR01068">
    <property type="entry name" value="thioredoxin"/>
    <property type="match status" value="1"/>
</dbReference>
<proteinExistence type="inferred from homology"/>
<dbReference type="PROSITE" id="PS51352">
    <property type="entry name" value="THIOREDOXIN_2"/>
    <property type="match status" value="1"/>
</dbReference>
<dbReference type="Pfam" id="PF14561">
    <property type="entry name" value="TPR_20"/>
    <property type="match status" value="1"/>
</dbReference>
<dbReference type="GO" id="GO:0015035">
    <property type="term" value="F:protein-disulfide reductase activity"/>
    <property type="evidence" value="ECO:0007669"/>
    <property type="project" value="UniProtKB-UniRule"/>
</dbReference>
<sequence length="282" mass="31591">MSPNIFNLTAENIQADLLEPSKDTLFIIDFWADWCEPCKQLMPVLDKIASENIGKVVLAKVNCDEQQQLAVQFGIKSLPTVMLFKDGQPIDGFAGVQSESEINAMLEKHLPKPEHELFQQAIAAHQTGDKPSAYTFIKQALEFDPENPDFTILLADICVDIGKMDEAKAILEQVKLANQNTQYQHVLAKYELAEQAADTPEIQALQSALKAEPDSLELKCQLAIAYHQVKKQEDALQLLLTVLKKDLGFGEAKKLYLDVIASLPDGDELATKYRRQLYTLLY</sequence>
<dbReference type="AlphaFoldDB" id="A0A6N8FD22"/>
<keyword evidence="3" id="KW-0249">Electron transport</keyword>
<keyword evidence="4" id="KW-1015">Disulfide bond</keyword>
<dbReference type="PANTHER" id="PTHR43601:SF3">
    <property type="entry name" value="THIOREDOXIN, MITOCHONDRIAL"/>
    <property type="match status" value="1"/>
</dbReference>
<dbReference type="Proteomes" id="UP000439994">
    <property type="component" value="Unassembled WGS sequence"/>
</dbReference>
<evidence type="ECO:0000256" key="2">
    <source>
        <dbReference type="ARBA" id="ARBA00022448"/>
    </source>
</evidence>
<evidence type="ECO:0000313" key="8">
    <source>
        <dbReference type="EMBL" id="MUH72900.1"/>
    </source>
</evidence>
<dbReference type="PANTHER" id="PTHR43601">
    <property type="entry name" value="THIOREDOXIN, MITOCHONDRIAL"/>
    <property type="match status" value="1"/>
</dbReference>
<evidence type="ECO:0000313" key="9">
    <source>
        <dbReference type="Proteomes" id="UP000439994"/>
    </source>
</evidence>